<evidence type="ECO:0000313" key="5">
    <source>
        <dbReference type="EMBL" id="SFI19431.1"/>
    </source>
</evidence>
<proteinExistence type="inferred from homology"/>
<dbReference type="PANTHER" id="PTHR33744">
    <property type="entry name" value="CARBOHYDRATE DIACID REGULATOR"/>
    <property type="match status" value="1"/>
</dbReference>
<organism evidence="5 6">
    <name type="scientific">Tindallia magadiensis</name>
    <dbReference type="NCBI Taxonomy" id="69895"/>
    <lineage>
        <taxon>Bacteria</taxon>
        <taxon>Bacillati</taxon>
        <taxon>Bacillota</taxon>
        <taxon>Clostridia</taxon>
        <taxon>Peptostreptococcales</taxon>
        <taxon>Tindalliaceae</taxon>
        <taxon>Tindallia</taxon>
    </lineage>
</organism>
<dbReference type="Pfam" id="PF17853">
    <property type="entry name" value="GGDEF_2"/>
    <property type="match status" value="1"/>
</dbReference>
<dbReference type="EMBL" id="FOQA01000008">
    <property type="protein sequence ID" value="SFI19431.1"/>
    <property type="molecule type" value="Genomic_DNA"/>
</dbReference>
<protein>
    <submittedName>
        <fullName evidence="5">Purine catabolism regulatory protein</fullName>
    </submittedName>
</protein>
<dbReference type="InterPro" id="IPR051448">
    <property type="entry name" value="CdaR-like_regulators"/>
</dbReference>
<feature type="domain" description="CdaR GGDEF-like" evidence="4">
    <location>
        <begin position="308"/>
        <end position="443"/>
    </location>
</feature>
<dbReference type="AlphaFoldDB" id="A0A1I3G8E4"/>
<gene>
    <name evidence="5" type="ORF">SAMN05192551_10844</name>
</gene>
<evidence type="ECO:0000259" key="4">
    <source>
        <dbReference type="Pfam" id="PF17853"/>
    </source>
</evidence>
<reference evidence="6" key="1">
    <citation type="submission" date="2016-10" db="EMBL/GenBank/DDBJ databases">
        <authorList>
            <person name="Varghese N."/>
            <person name="Submissions S."/>
        </authorList>
    </citation>
    <scope>NUCLEOTIDE SEQUENCE [LARGE SCALE GENOMIC DNA]</scope>
    <source>
        <strain evidence="6">Z-7934</strain>
    </source>
</reference>
<evidence type="ECO:0000313" key="6">
    <source>
        <dbReference type="Proteomes" id="UP000199287"/>
    </source>
</evidence>
<dbReference type="RefSeq" id="WP_093373063.1">
    <property type="nucleotide sequence ID" value="NZ_FOQA01000008.1"/>
</dbReference>
<evidence type="ECO:0000256" key="1">
    <source>
        <dbReference type="ARBA" id="ARBA00006754"/>
    </source>
</evidence>
<dbReference type="InterPro" id="IPR042070">
    <property type="entry name" value="PucR_C-HTH_sf"/>
</dbReference>
<keyword evidence="6" id="KW-1185">Reference proteome</keyword>
<dbReference type="InterPro" id="IPR025736">
    <property type="entry name" value="PucR_C-HTH_dom"/>
</dbReference>
<dbReference type="OrthoDB" id="143422at2"/>
<dbReference type="Proteomes" id="UP000199287">
    <property type="component" value="Unassembled WGS sequence"/>
</dbReference>
<name>A0A1I3G8E4_9FIRM</name>
<evidence type="ECO:0000259" key="2">
    <source>
        <dbReference type="Pfam" id="PF07905"/>
    </source>
</evidence>
<sequence>MTNITGITVKELLEADFMSNADVLAGEKGLENIIQKVNVMEVPDIVDWVEEGELLLTTAYVIKDDPDKLYDLVIELHQKGVAGLGIKTHRYIKEVPPYILEEADKRGFPLIKLPYELSHSTVIANSLTKIIGQQTELLERIDRVQNKLLNTMLRGGGLEAIGKVICESLEKSTLAIREYVFEENIIFCNEKKKEALEEILKKDRESGNEYELYMENDFRHFETVDNLNGEKVKRYTIPICTQDRNFGAIYIWDSDQRLTSLEIRMIKSSSSIIALEILKKLSMFEIESKYKIEFFDDLFSKNNMKQNRALERAAYFDFDKNLSYSAIVISISEHRRHKKGEQLQAHLMHKVNIRILGLVQRLIHHHKQNMICGNKSDKIIILYGSSKEGDSSVLKKEILSFCNEIIHYSDLEAMKHIQVGIGRNYKDPKALWRSYREAKRAIRGMEMDDKKRIAHYADLGIYKLLTYDELEPELQEFYRDILKLLVEYDKEKNTELVPTLKMYFRLGGNLKKISKEMYTHYNTIIYRVQRIEEITGTNLENYDDRLNLQIALKIYDIIDEEKVK</sequence>
<feature type="domain" description="Purine catabolism PurC-like" evidence="2">
    <location>
        <begin position="11"/>
        <end position="130"/>
    </location>
</feature>
<dbReference type="PANTHER" id="PTHR33744:SF1">
    <property type="entry name" value="DNA-BINDING TRANSCRIPTIONAL ACTIVATOR ADER"/>
    <property type="match status" value="1"/>
</dbReference>
<evidence type="ECO:0000259" key="3">
    <source>
        <dbReference type="Pfam" id="PF13556"/>
    </source>
</evidence>
<dbReference type="Gene3D" id="1.10.10.2840">
    <property type="entry name" value="PucR C-terminal helix-turn-helix domain"/>
    <property type="match status" value="1"/>
</dbReference>
<comment type="similarity">
    <text evidence="1">Belongs to the CdaR family.</text>
</comment>
<dbReference type="Pfam" id="PF07905">
    <property type="entry name" value="PucR"/>
    <property type="match status" value="1"/>
</dbReference>
<dbReference type="Pfam" id="PF13556">
    <property type="entry name" value="HTH_30"/>
    <property type="match status" value="1"/>
</dbReference>
<dbReference type="InterPro" id="IPR012914">
    <property type="entry name" value="PucR_dom"/>
</dbReference>
<accession>A0A1I3G8E4</accession>
<feature type="domain" description="PucR C-terminal helix-turn-helix" evidence="3">
    <location>
        <begin position="496"/>
        <end position="554"/>
    </location>
</feature>
<dbReference type="InterPro" id="IPR041522">
    <property type="entry name" value="CdaR_GGDEF"/>
</dbReference>
<dbReference type="STRING" id="69895.SAMN05192551_10844"/>